<evidence type="ECO:0000313" key="3">
    <source>
        <dbReference type="Proteomes" id="UP000324897"/>
    </source>
</evidence>
<name>A0A5J9UE00_9POAL</name>
<accession>A0A5J9UE00</accession>
<proteinExistence type="predicted"/>
<gene>
    <name evidence="2" type="ORF">EJB05_31235</name>
</gene>
<feature type="region of interest" description="Disordered" evidence="1">
    <location>
        <begin position="1"/>
        <end position="28"/>
    </location>
</feature>
<dbReference type="AlphaFoldDB" id="A0A5J9UE00"/>
<evidence type="ECO:0000313" key="2">
    <source>
        <dbReference type="EMBL" id="TVU21587.1"/>
    </source>
</evidence>
<evidence type="ECO:0000256" key="1">
    <source>
        <dbReference type="SAM" id="MobiDB-lite"/>
    </source>
</evidence>
<dbReference type="Proteomes" id="UP000324897">
    <property type="component" value="Unassembled WGS sequence"/>
</dbReference>
<dbReference type="EMBL" id="RWGY01000026">
    <property type="protein sequence ID" value="TVU21587.1"/>
    <property type="molecule type" value="Genomic_DNA"/>
</dbReference>
<reference evidence="2 3" key="1">
    <citation type="journal article" date="2019" name="Sci. Rep.">
        <title>A high-quality genome of Eragrostis curvula grass provides insights into Poaceae evolution and supports new strategies to enhance forage quality.</title>
        <authorList>
            <person name="Carballo J."/>
            <person name="Santos B.A.C.M."/>
            <person name="Zappacosta D."/>
            <person name="Garbus I."/>
            <person name="Selva J.P."/>
            <person name="Gallo C.A."/>
            <person name="Diaz A."/>
            <person name="Albertini E."/>
            <person name="Caccamo M."/>
            <person name="Echenique V."/>
        </authorList>
    </citation>
    <scope>NUCLEOTIDE SEQUENCE [LARGE SCALE GENOMIC DNA]</scope>
    <source>
        <strain evidence="3">cv. Victoria</strain>
        <tissue evidence="2">Leaf</tissue>
    </source>
</reference>
<feature type="compositionally biased region" description="Gly residues" evidence="1">
    <location>
        <begin position="89"/>
        <end position="100"/>
    </location>
</feature>
<feature type="compositionally biased region" description="Low complexity" evidence="1">
    <location>
        <begin position="67"/>
        <end position="88"/>
    </location>
</feature>
<sequence>MSARGYVCAKRGGKETGAGRQQRKERLAIGRLEDTEALRQWRKRASMAAIKEESDYDSSRSSLTAPGSRRSWISDIGSSSSVSVRSLAGAGGGGWDAPSA</sequence>
<feature type="non-terminal residue" evidence="2">
    <location>
        <position position="100"/>
    </location>
</feature>
<comment type="caution">
    <text evidence="2">The sequence shown here is derived from an EMBL/GenBank/DDBJ whole genome shotgun (WGS) entry which is preliminary data.</text>
</comment>
<organism evidence="2 3">
    <name type="scientific">Eragrostis curvula</name>
    <name type="common">weeping love grass</name>
    <dbReference type="NCBI Taxonomy" id="38414"/>
    <lineage>
        <taxon>Eukaryota</taxon>
        <taxon>Viridiplantae</taxon>
        <taxon>Streptophyta</taxon>
        <taxon>Embryophyta</taxon>
        <taxon>Tracheophyta</taxon>
        <taxon>Spermatophyta</taxon>
        <taxon>Magnoliopsida</taxon>
        <taxon>Liliopsida</taxon>
        <taxon>Poales</taxon>
        <taxon>Poaceae</taxon>
        <taxon>PACMAD clade</taxon>
        <taxon>Chloridoideae</taxon>
        <taxon>Eragrostideae</taxon>
        <taxon>Eragrostidinae</taxon>
        <taxon>Eragrostis</taxon>
    </lineage>
</organism>
<keyword evidence="3" id="KW-1185">Reference proteome</keyword>
<protein>
    <submittedName>
        <fullName evidence="2">Uncharacterized protein</fullName>
    </submittedName>
</protein>
<feature type="region of interest" description="Disordered" evidence="1">
    <location>
        <begin position="50"/>
        <end position="100"/>
    </location>
</feature>
<dbReference type="Gramene" id="TVU21587">
    <property type="protein sequence ID" value="TVU21587"/>
    <property type="gene ID" value="EJB05_31235"/>
</dbReference>